<dbReference type="InterPro" id="IPR003658">
    <property type="entry name" value="Anti-sigma_ant"/>
</dbReference>
<dbReference type="InterPro" id="IPR036513">
    <property type="entry name" value="STAS_dom_sf"/>
</dbReference>
<dbReference type="RefSeq" id="WP_369776638.1">
    <property type="nucleotide sequence ID" value="NZ_CP165727.1"/>
</dbReference>
<dbReference type="Pfam" id="PF13466">
    <property type="entry name" value="STAS_2"/>
    <property type="match status" value="1"/>
</dbReference>
<proteinExistence type="inferred from homology"/>
<dbReference type="GO" id="GO:0043856">
    <property type="term" value="F:anti-sigma factor antagonist activity"/>
    <property type="evidence" value="ECO:0007669"/>
    <property type="project" value="InterPro"/>
</dbReference>
<dbReference type="AlphaFoldDB" id="A0AB39XVU7"/>
<dbReference type="PROSITE" id="PS50801">
    <property type="entry name" value="STAS"/>
    <property type="match status" value="1"/>
</dbReference>
<evidence type="ECO:0000259" key="4">
    <source>
        <dbReference type="PROSITE" id="PS50801"/>
    </source>
</evidence>
<dbReference type="PANTHER" id="PTHR33495:SF2">
    <property type="entry name" value="ANTI-SIGMA FACTOR ANTAGONIST TM_1081-RELATED"/>
    <property type="match status" value="1"/>
</dbReference>
<evidence type="ECO:0000313" key="5">
    <source>
        <dbReference type="EMBL" id="XDV61892.1"/>
    </source>
</evidence>
<dbReference type="InterPro" id="IPR002645">
    <property type="entry name" value="STAS_dom"/>
</dbReference>
<accession>A0AB39XVU7</accession>
<comment type="similarity">
    <text evidence="1 2">Belongs to the anti-sigma-factor antagonist family.</text>
</comment>
<name>A0AB39XVU7_9ACTN</name>
<dbReference type="Gene3D" id="3.30.750.24">
    <property type="entry name" value="STAS domain"/>
    <property type="match status" value="1"/>
</dbReference>
<dbReference type="NCBIfam" id="TIGR00377">
    <property type="entry name" value="ant_ant_sig"/>
    <property type="match status" value="1"/>
</dbReference>
<reference evidence="5" key="1">
    <citation type="submission" date="2024-08" db="EMBL/GenBank/DDBJ databases">
        <authorList>
            <person name="Yu S.T."/>
        </authorList>
    </citation>
    <scope>NUCLEOTIDE SEQUENCE</scope>
    <source>
        <strain evidence="5">R33</strain>
    </source>
</reference>
<organism evidence="5">
    <name type="scientific">Streptomyces sp. R33</name>
    <dbReference type="NCBI Taxonomy" id="3238629"/>
    <lineage>
        <taxon>Bacteria</taxon>
        <taxon>Bacillati</taxon>
        <taxon>Actinomycetota</taxon>
        <taxon>Actinomycetes</taxon>
        <taxon>Kitasatosporales</taxon>
        <taxon>Streptomycetaceae</taxon>
        <taxon>Streptomyces</taxon>
    </lineage>
</organism>
<dbReference type="PANTHER" id="PTHR33495">
    <property type="entry name" value="ANTI-SIGMA FACTOR ANTAGONIST TM_1081-RELATED-RELATED"/>
    <property type="match status" value="1"/>
</dbReference>
<protein>
    <recommendedName>
        <fullName evidence="2">Anti-sigma factor antagonist</fullName>
    </recommendedName>
</protein>
<feature type="region of interest" description="Disordered" evidence="3">
    <location>
        <begin position="112"/>
        <end position="133"/>
    </location>
</feature>
<sequence length="133" mass="13803">MGEHPPRDAGGNGVAVEVQDRTVTVRPAGEIDIETAPALQLALTEALTHASPTRPVAVDCSLLTFCDSSGLNALLTARRSAQETGTVIRLAAPNSQLLRLLELTGALSLFPLDQDPPTSVGRPPSGCSDGPPR</sequence>
<evidence type="ECO:0000256" key="1">
    <source>
        <dbReference type="ARBA" id="ARBA00009013"/>
    </source>
</evidence>
<dbReference type="SUPFAM" id="SSF52091">
    <property type="entry name" value="SpoIIaa-like"/>
    <property type="match status" value="1"/>
</dbReference>
<evidence type="ECO:0000256" key="3">
    <source>
        <dbReference type="SAM" id="MobiDB-lite"/>
    </source>
</evidence>
<dbReference type="EMBL" id="CP165727">
    <property type="protein sequence ID" value="XDV61892.1"/>
    <property type="molecule type" value="Genomic_DNA"/>
</dbReference>
<dbReference type="CDD" id="cd07043">
    <property type="entry name" value="STAS_anti-anti-sigma_factors"/>
    <property type="match status" value="1"/>
</dbReference>
<gene>
    <name evidence="5" type="ORF">AB5J51_02535</name>
</gene>
<dbReference type="InterPro" id="IPR058548">
    <property type="entry name" value="MlaB-like_STAS"/>
</dbReference>
<feature type="domain" description="STAS" evidence="4">
    <location>
        <begin position="12"/>
        <end position="105"/>
    </location>
</feature>
<evidence type="ECO:0000256" key="2">
    <source>
        <dbReference type="RuleBase" id="RU003749"/>
    </source>
</evidence>